<reference evidence="12 13" key="1">
    <citation type="submission" date="2021-04" db="EMBL/GenBank/DDBJ databases">
        <authorList>
            <person name="Bliznina A."/>
        </authorList>
    </citation>
    <scope>NUCLEOTIDE SEQUENCE [LARGE SCALE GENOMIC DNA]</scope>
</reference>
<keyword evidence="13" id="KW-1185">Reference proteome</keyword>
<keyword evidence="8 11" id="KW-0472">Membrane</keyword>
<keyword evidence="9" id="KW-0325">Glycoprotein</keyword>
<keyword evidence="3" id="KW-0808">Transferase</keyword>
<evidence type="ECO:0000256" key="7">
    <source>
        <dbReference type="ARBA" id="ARBA00023034"/>
    </source>
</evidence>
<dbReference type="InterPro" id="IPR027417">
    <property type="entry name" value="P-loop_NTPase"/>
</dbReference>
<evidence type="ECO:0000313" key="13">
    <source>
        <dbReference type="Proteomes" id="UP001158576"/>
    </source>
</evidence>
<comment type="similarity">
    <text evidence="2">Belongs to the galactose-3-O-sulfotransferase family.</text>
</comment>
<dbReference type="PANTHER" id="PTHR14647:SF87">
    <property type="entry name" value="PUTATIVE-RELATED"/>
    <property type="match status" value="1"/>
</dbReference>
<dbReference type="SUPFAM" id="SSF52540">
    <property type="entry name" value="P-loop containing nucleoside triphosphate hydrolases"/>
    <property type="match status" value="1"/>
</dbReference>
<feature type="transmembrane region" description="Helical" evidence="11">
    <location>
        <begin position="50"/>
        <end position="69"/>
    </location>
</feature>
<feature type="compositionally biased region" description="Polar residues" evidence="10">
    <location>
        <begin position="1"/>
        <end position="19"/>
    </location>
</feature>
<evidence type="ECO:0000256" key="8">
    <source>
        <dbReference type="ARBA" id="ARBA00023136"/>
    </source>
</evidence>
<dbReference type="InterPro" id="IPR009729">
    <property type="entry name" value="Gal-3-0_sulfotransfrase"/>
</dbReference>
<evidence type="ECO:0000256" key="2">
    <source>
        <dbReference type="ARBA" id="ARBA00008124"/>
    </source>
</evidence>
<evidence type="ECO:0000313" key="12">
    <source>
        <dbReference type="EMBL" id="CAG5104995.1"/>
    </source>
</evidence>
<dbReference type="PANTHER" id="PTHR14647">
    <property type="entry name" value="GALACTOSE-3-O-SULFOTRANSFERASE"/>
    <property type="match status" value="1"/>
</dbReference>
<keyword evidence="4 11" id="KW-0812">Transmembrane</keyword>
<evidence type="ECO:0000256" key="6">
    <source>
        <dbReference type="ARBA" id="ARBA00022989"/>
    </source>
</evidence>
<proteinExistence type="inferred from homology"/>
<evidence type="ECO:0000256" key="3">
    <source>
        <dbReference type="ARBA" id="ARBA00022679"/>
    </source>
</evidence>
<name>A0ABN7SVT8_OIKDI</name>
<evidence type="ECO:0000256" key="10">
    <source>
        <dbReference type="SAM" id="MobiDB-lite"/>
    </source>
</evidence>
<evidence type="ECO:0000256" key="1">
    <source>
        <dbReference type="ARBA" id="ARBA00004323"/>
    </source>
</evidence>
<organism evidence="12 13">
    <name type="scientific">Oikopleura dioica</name>
    <name type="common">Tunicate</name>
    <dbReference type="NCBI Taxonomy" id="34765"/>
    <lineage>
        <taxon>Eukaryota</taxon>
        <taxon>Metazoa</taxon>
        <taxon>Chordata</taxon>
        <taxon>Tunicata</taxon>
        <taxon>Appendicularia</taxon>
        <taxon>Copelata</taxon>
        <taxon>Oikopleuridae</taxon>
        <taxon>Oikopleura</taxon>
    </lineage>
</organism>
<evidence type="ECO:0000256" key="11">
    <source>
        <dbReference type="SAM" id="Phobius"/>
    </source>
</evidence>
<evidence type="ECO:0000256" key="5">
    <source>
        <dbReference type="ARBA" id="ARBA00022968"/>
    </source>
</evidence>
<sequence>MSDTVSLGSNSSAQNSETELFNVADRGDTAMSKQRRNSVKKSKGRWDSKYFITIVCFMLVLMINIHLLMNKKGALADFLFEAPVGVPTVQHEEYINHPKVYQRPNLPSCEGVPRRNLVFTKTHKTGGTTLTNILLRYAEKHHLVTGLPFGSHWELAGYPGLFDTELIDPILPKYNLMCHHFRYGPDIKKVTHPDHVFITMLRDPVGNFESEFGFFRDYPFPQWVGENGTIIDFMKNPSGLYNKKTPWYFRGKNYMSFDLGLEHESESASYIESAIEELEQTYHLVLLTDYFEESLILLKELMCMTDEDLVYLQLKTRTERVAVDPVLSQKIRSWNKLDTAIYDHFLAVFNEKIKAFGTTRMAQEVMKLRKNIAAVKEQCVESVDTQREHSWIQRNVLRKGSPEICRKMNWGEVKYGDHIRELQRSWTSIPPQPAISDRENKLRATQIEILGEEVFQSTTKR</sequence>
<accession>A0ABN7SVT8</accession>
<keyword evidence="5" id="KW-0735">Signal-anchor</keyword>
<dbReference type="EMBL" id="OU015566">
    <property type="protein sequence ID" value="CAG5104995.1"/>
    <property type="molecule type" value="Genomic_DNA"/>
</dbReference>
<dbReference type="Proteomes" id="UP001158576">
    <property type="component" value="Chromosome 1"/>
</dbReference>
<keyword evidence="7" id="KW-0333">Golgi apparatus</keyword>
<keyword evidence="6 11" id="KW-1133">Transmembrane helix</keyword>
<protein>
    <submittedName>
        <fullName evidence="12">Oidioi.mRNA.OKI2018_I69.chr1.g1739.t1.cds</fullName>
    </submittedName>
</protein>
<dbReference type="Pfam" id="PF06990">
    <property type="entry name" value="Gal-3-0_sulfotr"/>
    <property type="match status" value="1"/>
</dbReference>
<evidence type="ECO:0000256" key="4">
    <source>
        <dbReference type="ARBA" id="ARBA00022692"/>
    </source>
</evidence>
<evidence type="ECO:0000256" key="9">
    <source>
        <dbReference type="ARBA" id="ARBA00023180"/>
    </source>
</evidence>
<gene>
    <name evidence="12" type="ORF">OKIOD_LOCUS10504</name>
</gene>
<feature type="region of interest" description="Disordered" evidence="10">
    <location>
        <begin position="1"/>
        <end position="40"/>
    </location>
</feature>
<comment type="subcellular location">
    <subcellularLocation>
        <location evidence="1">Golgi apparatus membrane</location>
        <topology evidence="1">Single-pass type II membrane protein</topology>
    </subcellularLocation>
</comment>
<dbReference type="Gene3D" id="3.40.50.300">
    <property type="entry name" value="P-loop containing nucleotide triphosphate hydrolases"/>
    <property type="match status" value="1"/>
</dbReference>